<sequence>MTEAPQSKDARAAAAPKLPRTAFLTAGLALVAFGLVLVVARAAGPVDEPTIALAAAGAALVYALSRMYAMVRALARPDSLAQVGRGVGHFSQSELREEKRRLLRAIKELEFDHGMGKLSTADFEAVIGTYRVRAIEVMRALDGGGDLHPELQKVLTELDRKAGPPTAPAAPAAPTSAPAEAAPVPEAGLTPAPLRNMTEISAPDLDRTSRICANCVGNNDNDAKFCKHCGVSLARNKVSSGEKRGNSASSGEIGP</sequence>
<gene>
    <name evidence="3" type="ORF">OV079_47240</name>
</gene>
<proteinExistence type="predicted"/>
<name>A0A9X3EZK4_9BACT</name>
<accession>A0A9X3EZK4</accession>
<keyword evidence="2" id="KW-0812">Transmembrane</keyword>
<feature type="transmembrane region" description="Helical" evidence="2">
    <location>
        <begin position="50"/>
        <end position="69"/>
    </location>
</feature>
<dbReference type="Proteomes" id="UP001150924">
    <property type="component" value="Unassembled WGS sequence"/>
</dbReference>
<evidence type="ECO:0000256" key="2">
    <source>
        <dbReference type="SAM" id="Phobius"/>
    </source>
</evidence>
<feature type="transmembrane region" description="Helical" evidence="2">
    <location>
        <begin position="21"/>
        <end position="44"/>
    </location>
</feature>
<evidence type="ECO:0000313" key="4">
    <source>
        <dbReference type="Proteomes" id="UP001150924"/>
    </source>
</evidence>
<keyword evidence="2" id="KW-0472">Membrane</keyword>
<organism evidence="3 4">
    <name type="scientific">Nannocystis pusilla</name>
    <dbReference type="NCBI Taxonomy" id="889268"/>
    <lineage>
        <taxon>Bacteria</taxon>
        <taxon>Pseudomonadati</taxon>
        <taxon>Myxococcota</taxon>
        <taxon>Polyangia</taxon>
        <taxon>Nannocystales</taxon>
        <taxon>Nannocystaceae</taxon>
        <taxon>Nannocystis</taxon>
    </lineage>
</organism>
<evidence type="ECO:0000313" key="3">
    <source>
        <dbReference type="EMBL" id="MCY1013006.1"/>
    </source>
</evidence>
<keyword evidence="4" id="KW-1185">Reference proteome</keyword>
<dbReference type="EMBL" id="JAPNKE010000002">
    <property type="protein sequence ID" value="MCY1013006.1"/>
    <property type="molecule type" value="Genomic_DNA"/>
</dbReference>
<feature type="region of interest" description="Disordered" evidence="1">
    <location>
        <begin position="161"/>
        <end position="194"/>
    </location>
</feature>
<keyword evidence="2" id="KW-1133">Transmembrane helix</keyword>
<feature type="compositionally biased region" description="Low complexity" evidence="1">
    <location>
        <begin position="169"/>
        <end position="188"/>
    </location>
</feature>
<dbReference type="RefSeq" id="WP_267776639.1">
    <property type="nucleotide sequence ID" value="NZ_JAPNKE010000002.1"/>
</dbReference>
<reference evidence="3" key="1">
    <citation type="submission" date="2022-11" db="EMBL/GenBank/DDBJ databases">
        <title>Minimal conservation of predation-associated metabolite biosynthetic gene clusters underscores biosynthetic potential of Myxococcota including descriptions for ten novel species: Archangium lansinium sp. nov., Myxococcus landrumus sp. nov., Nannocystis bai.</title>
        <authorList>
            <person name="Ahearne A."/>
            <person name="Stevens C."/>
            <person name="Phillips K."/>
        </authorList>
    </citation>
    <scope>NUCLEOTIDE SEQUENCE</scope>
    <source>
        <strain evidence="3">Na p29</strain>
    </source>
</reference>
<comment type="caution">
    <text evidence="3">The sequence shown here is derived from an EMBL/GenBank/DDBJ whole genome shotgun (WGS) entry which is preliminary data.</text>
</comment>
<evidence type="ECO:0000256" key="1">
    <source>
        <dbReference type="SAM" id="MobiDB-lite"/>
    </source>
</evidence>
<dbReference type="AlphaFoldDB" id="A0A9X3EZK4"/>
<protein>
    <submittedName>
        <fullName evidence="3">Zinc ribbon domain-containing protein</fullName>
    </submittedName>
</protein>